<comment type="caution">
    <text evidence="2">The sequence shown here is derived from an EMBL/GenBank/DDBJ whole genome shotgun (WGS) entry which is preliminary data.</text>
</comment>
<evidence type="ECO:0000256" key="1">
    <source>
        <dbReference type="SAM" id="Coils"/>
    </source>
</evidence>
<dbReference type="Proteomes" id="UP001201812">
    <property type="component" value="Unassembled WGS sequence"/>
</dbReference>
<feature type="coiled-coil region" evidence="1">
    <location>
        <begin position="259"/>
        <end position="286"/>
    </location>
</feature>
<organism evidence="2 3">
    <name type="scientific">Ditylenchus destructor</name>
    <dbReference type="NCBI Taxonomy" id="166010"/>
    <lineage>
        <taxon>Eukaryota</taxon>
        <taxon>Metazoa</taxon>
        <taxon>Ecdysozoa</taxon>
        <taxon>Nematoda</taxon>
        <taxon>Chromadorea</taxon>
        <taxon>Rhabditida</taxon>
        <taxon>Tylenchina</taxon>
        <taxon>Tylenchomorpha</taxon>
        <taxon>Sphaerularioidea</taxon>
        <taxon>Anguinidae</taxon>
        <taxon>Anguininae</taxon>
        <taxon>Ditylenchus</taxon>
    </lineage>
</organism>
<feature type="coiled-coil region" evidence="1">
    <location>
        <begin position="315"/>
        <end position="384"/>
    </location>
</feature>
<dbReference type="EMBL" id="JAKKPZ010000001">
    <property type="protein sequence ID" value="KAI1728150.1"/>
    <property type="molecule type" value="Genomic_DNA"/>
</dbReference>
<accession>A0AAD4RD58</accession>
<name>A0AAD4RD58_9BILA</name>
<evidence type="ECO:0000313" key="2">
    <source>
        <dbReference type="EMBL" id="KAI1728150.1"/>
    </source>
</evidence>
<gene>
    <name evidence="2" type="ORF">DdX_00307</name>
</gene>
<dbReference type="AlphaFoldDB" id="A0AAD4RD58"/>
<keyword evidence="1" id="KW-0175">Coiled coil</keyword>
<proteinExistence type="predicted"/>
<keyword evidence="3" id="KW-1185">Reference proteome</keyword>
<protein>
    <submittedName>
        <fullName evidence="2">Uncharacterized protein</fullName>
    </submittedName>
</protein>
<feature type="coiled-coil region" evidence="1">
    <location>
        <begin position="36"/>
        <end position="98"/>
    </location>
</feature>
<evidence type="ECO:0000313" key="3">
    <source>
        <dbReference type="Proteomes" id="UP001201812"/>
    </source>
</evidence>
<sequence>MKSLANQHRIRSDTLGNEGFVAIMEKEVLSFMTSVHSDYENIVQELETKKAELEKKTSEANLLQQKCLQISEEFNKRVHNWEEQLEQYERTAEDNNQMCLEVELLRHKHQALHDQKGAVVRELACTQADLARYKKEHRILSSQVTHLLYAISKRDSLEGQNSVIQVDPATEQYVFNDIHQLQQKNIELSGRLFVELHRQHDDIDSETNPKSSNEVRLSELLVQAQTFIEKTVKQRDNYKLLYQQAISQLTNQDIHTKHIQELGVRVEEKTKEIERQTKKIDAQSQHIQGQTEKIRSFEKQIGAKVQNMKEQSTLITQQKMQMDQQTKQINQQTSQLQFLMQQVKSQDVNLQRQENEIRLLTEKLNEQNDQINEQLQKIQYQREQLTKYANIMSKQATKFAILDNEQFLAPQKYISEDDFLSPAAEIENTFIQVKKKLKYHPYNCEVVAVKDVPFYLMPNEELEENLENIF</sequence>
<reference evidence="2" key="1">
    <citation type="submission" date="2022-01" db="EMBL/GenBank/DDBJ databases">
        <title>Genome Sequence Resource for Two Populations of Ditylenchus destructor, the Migratory Endoparasitic Phytonematode.</title>
        <authorList>
            <person name="Zhang H."/>
            <person name="Lin R."/>
            <person name="Xie B."/>
        </authorList>
    </citation>
    <scope>NUCLEOTIDE SEQUENCE</scope>
    <source>
        <strain evidence="2">BazhouSP</strain>
    </source>
</reference>